<proteinExistence type="evidence at transcript level"/>
<organism evidence="3">
    <name type="scientific">Ixodes ricinus</name>
    <name type="common">Common tick</name>
    <name type="synonym">Acarus ricinus</name>
    <dbReference type="NCBI Taxonomy" id="34613"/>
    <lineage>
        <taxon>Eukaryota</taxon>
        <taxon>Metazoa</taxon>
        <taxon>Ecdysozoa</taxon>
        <taxon>Arthropoda</taxon>
        <taxon>Chelicerata</taxon>
        <taxon>Arachnida</taxon>
        <taxon>Acari</taxon>
        <taxon>Parasitiformes</taxon>
        <taxon>Ixodida</taxon>
        <taxon>Ixodoidea</taxon>
        <taxon>Ixodidae</taxon>
        <taxon>Ixodinae</taxon>
        <taxon>Ixodes</taxon>
    </lineage>
</organism>
<feature type="domain" description="BPTI/Kunitz inhibitor" evidence="2">
    <location>
        <begin position="24"/>
        <end position="76"/>
    </location>
</feature>
<dbReference type="InterPro" id="IPR002223">
    <property type="entry name" value="Kunitz_BPTI"/>
</dbReference>
<dbReference type="SUPFAM" id="SSF57362">
    <property type="entry name" value="BPTI-like"/>
    <property type="match status" value="1"/>
</dbReference>
<feature type="chain" id="PRO_5005518385" evidence="1">
    <location>
        <begin position="20"/>
        <end position="96"/>
    </location>
</feature>
<dbReference type="SMART" id="SM00131">
    <property type="entry name" value="KU"/>
    <property type="match status" value="1"/>
</dbReference>
<dbReference type="Gene3D" id="4.10.410.10">
    <property type="entry name" value="Pancreatic trypsin inhibitor Kunitz domain"/>
    <property type="match status" value="1"/>
</dbReference>
<protein>
    <submittedName>
        <fullName evidence="3">Putative salivary kunitz domain protein</fullName>
    </submittedName>
</protein>
<dbReference type="InterPro" id="IPR036880">
    <property type="entry name" value="Kunitz_BPTI_sf"/>
</dbReference>
<dbReference type="EMBL" id="GADI01002580">
    <property type="protein sequence ID" value="JAA71228.1"/>
    <property type="molecule type" value="mRNA"/>
</dbReference>
<name>A0A0K8RK27_IXORI</name>
<accession>A0A0K8RK27</accession>
<reference evidence="3" key="1">
    <citation type="submission" date="2012-12" db="EMBL/GenBank/DDBJ databases">
        <title>Identification and characterization of a phenylalanine ammonia-lyase gene family in Isatis indigotica Fort.</title>
        <authorList>
            <person name="Liu Q."/>
            <person name="Chen J."/>
            <person name="Zhou X."/>
            <person name="Di P."/>
            <person name="Xiao Y."/>
            <person name="Xuan H."/>
            <person name="Zhang L."/>
            <person name="Chen W."/>
        </authorList>
    </citation>
    <scope>NUCLEOTIDE SEQUENCE</scope>
    <source>
        <tissue evidence="3">Salivary gland</tissue>
    </source>
</reference>
<evidence type="ECO:0000313" key="3">
    <source>
        <dbReference type="EMBL" id="JAA71228.1"/>
    </source>
</evidence>
<dbReference type="GO" id="GO:0004867">
    <property type="term" value="F:serine-type endopeptidase inhibitor activity"/>
    <property type="evidence" value="ECO:0007669"/>
    <property type="project" value="InterPro"/>
</dbReference>
<dbReference type="AlphaFoldDB" id="A0A0K8RK27"/>
<evidence type="ECO:0000256" key="1">
    <source>
        <dbReference type="SAM" id="SignalP"/>
    </source>
</evidence>
<keyword evidence="1" id="KW-0732">Signal</keyword>
<feature type="signal peptide" evidence="1">
    <location>
        <begin position="1"/>
        <end position="19"/>
    </location>
</feature>
<dbReference type="Pfam" id="PF00014">
    <property type="entry name" value="Kunitz_BPTI"/>
    <property type="match status" value="1"/>
</dbReference>
<sequence>MKATVAVLCFLAAAVCVIALLPESVCRAPHATTIRAETAREMWYFDNSTNKCVSYVGCGTGLNDFGSAKCCKDSCPYGEFRTNSFFFSFNADNKIN</sequence>
<evidence type="ECO:0000259" key="2">
    <source>
        <dbReference type="SMART" id="SM00131"/>
    </source>
</evidence>